<proteinExistence type="predicted"/>
<accession>A0AAN8I7L2</accession>
<comment type="caution">
    <text evidence="2">The sequence shown here is derived from an EMBL/GenBank/DDBJ whole genome shotgun (WGS) entry which is preliminary data.</text>
</comment>
<evidence type="ECO:0000313" key="2">
    <source>
        <dbReference type="EMBL" id="KAK5958322.1"/>
    </source>
</evidence>
<feature type="compositionally biased region" description="Polar residues" evidence="1">
    <location>
        <begin position="234"/>
        <end position="248"/>
    </location>
</feature>
<dbReference type="AlphaFoldDB" id="A0AAN8I7L2"/>
<dbReference type="CDD" id="cd03062">
    <property type="entry name" value="TRX_Fd_Sucrase"/>
    <property type="match status" value="1"/>
</dbReference>
<sequence length="409" mass="45229">MQSLLTRTKTFLTPSGSSANLHDSSKFRTEKDASSLFAQTDPKVDGEDCLHDCASCTESLPRKWSIDEEDKLYGHVNGWETHLVIGTGKTDWVRDVTDENGSLMQAVGKLGVELSNGKLMMSASDMPTSSDCGTIHDAWGLGDGKKDSEYANEGKTRCLLLPRWEMVEGVGVNEAKWLLEDVMSKSSTNSTPLTKEPATRTQAVESSQHAQGQMVVQKEDEPSAEDVPDVNDLSIHNDQQNGSSNGTILTTHQETVPPSIPAGVTMKPCPHRAVILMCSHGTRDWRCGKSAPILKRELERHLRPLGLFRDFDDERPGGVGIYFINHVGGHKYSANVMIYRREGQKREGTDQETAAAPLSNEAVQGIWLARVRPEDCENIVKYTVLQGKLVKPQRQLRGGFDRERGVLSW</sequence>
<protein>
    <submittedName>
        <fullName evidence="2">Uncharacterized protein</fullName>
    </submittedName>
</protein>
<dbReference type="InterPro" id="IPR036249">
    <property type="entry name" value="Thioredoxin-like_sf"/>
</dbReference>
<evidence type="ECO:0000256" key="1">
    <source>
        <dbReference type="SAM" id="MobiDB-lite"/>
    </source>
</evidence>
<dbReference type="InterPro" id="IPR009737">
    <property type="entry name" value="Aim32/Apd1-like"/>
</dbReference>
<dbReference type="PANTHER" id="PTHR31902:SF14">
    <property type="entry name" value="ACTIN PATCHES DISTAL PROTEIN 1"/>
    <property type="match status" value="1"/>
</dbReference>
<organism evidence="2 3">
    <name type="scientific">Knufia fluminis</name>
    <dbReference type="NCBI Taxonomy" id="191047"/>
    <lineage>
        <taxon>Eukaryota</taxon>
        <taxon>Fungi</taxon>
        <taxon>Dikarya</taxon>
        <taxon>Ascomycota</taxon>
        <taxon>Pezizomycotina</taxon>
        <taxon>Eurotiomycetes</taxon>
        <taxon>Chaetothyriomycetidae</taxon>
        <taxon>Chaetothyriales</taxon>
        <taxon>Trichomeriaceae</taxon>
        <taxon>Knufia</taxon>
    </lineage>
</organism>
<feature type="region of interest" description="Disordered" evidence="1">
    <location>
        <begin position="184"/>
        <end position="248"/>
    </location>
</feature>
<reference evidence="2 3" key="1">
    <citation type="submission" date="2022-12" db="EMBL/GenBank/DDBJ databases">
        <title>Genomic features and morphological characterization of a novel Knufia sp. strain isolated from spacecraft assembly facility.</title>
        <authorList>
            <person name="Teixeira M."/>
            <person name="Chander A.M."/>
            <person name="Stajich J.E."/>
            <person name="Venkateswaran K."/>
        </authorList>
    </citation>
    <scope>NUCLEOTIDE SEQUENCE [LARGE SCALE GENOMIC DNA]</scope>
    <source>
        <strain evidence="2 3">FJI-L2-BK-P2</strain>
    </source>
</reference>
<dbReference type="Gene3D" id="3.40.30.10">
    <property type="entry name" value="Glutaredoxin"/>
    <property type="match status" value="1"/>
</dbReference>
<feature type="compositionally biased region" description="Polar residues" evidence="1">
    <location>
        <begin position="184"/>
        <end position="211"/>
    </location>
</feature>
<dbReference type="Pfam" id="PF06999">
    <property type="entry name" value="Suc_Fer-like"/>
    <property type="match status" value="1"/>
</dbReference>
<evidence type="ECO:0000313" key="3">
    <source>
        <dbReference type="Proteomes" id="UP001316803"/>
    </source>
</evidence>
<dbReference type="EMBL" id="JAKLMC020000001">
    <property type="protein sequence ID" value="KAK5958322.1"/>
    <property type="molecule type" value="Genomic_DNA"/>
</dbReference>
<keyword evidence="3" id="KW-1185">Reference proteome</keyword>
<dbReference type="SUPFAM" id="SSF52833">
    <property type="entry name" value="Thioredoxin-like"/>
    <property type="match status" value="1"/>
</dbReference>
<dbReference type="Proteomes" id="UP001316803">
    <property type="component" value="Unassembled WGS sequence"/>
</dbReference>
<name>A0AAN8I7L2_9EURO</name>
<dbReference type="PANTHER" id="PTHR31902">
    <property type="entry name" value="ACTIN PATCHES DISTAL PROTEIN 1"/>
    <property type="match status" value="1"/>
</dbReference>
<gene>
    <name evidence="2" type="ORF">OHC33_000164</name>
</gene>